<accession>A0A3G2KI73</accession>
<evidence type="ECO:0000256" key="1">
    <source>
        <dbReference type="SAM" id="MobiDB-lite"/>
    </source>
</evidence>
<dbReference type="RefSeq" id="YP_010760873.1">
    <property type="nucleotide sequence ID" value="NC_073588.1"/>
</dbReference>
<proteinExistence type="predicted"/>
<dbReference type="KEGG" id="vg:80033970"/>
<name>A0A3G2KI73_9CAUD</name>
<dbReference type="GeneID" id="80033970"/>
<evidence type="ECO:0000313" key="3">
    <source>
        <dbReference type="Proteomes" id="UP000267628"/>
    </source>
</evidence>
<organism evidence="2 3">
    <name type="scientific">Arthrobacter phage Nandita</name>
    <dbReference type="NCBI Taxonomy" id="2419963"/>
    <lineage>
        <taxon>Viruses</taxon>
        <taxon>Duplodnaviria</taxon>
        <taxon>Heunggongvirae</taxon>
        <taxon>Uroviricota</taxon>
        <taxon>Caudoviricetes</taxon>
        <taxon>Daemsvirinae</taxon>
        <taxon>Nanditavirus</taxon>
        <taxon>Nanditavirus nandita</taxon>
    </lineage>
</organism>
<sequence>MDAPRSQGALATELPRSLYFGAIDWLEAKPGISEHDLAQVRNQRHGLVAHVTNKAEKLIAAARTLRDFDTTGNAGAALDHLEAIRDDLFKITTNLINEVEDAEARYEKHSAPQPEETPAAAVEPSPQQAPAAAGPTTDRVTPLTLVRNNAFSVISSKLDEAQRNRATR</sequence>
<feature type="region of interest" description="Disordered" evidence="1">
    <location>
        <begin position="105"/>
        <end position="142"/>
    </location>
</feature>
<dbReference type="Proteomes" id="UP000267628">
    <property type="component" value="Segment"/>
</dbReference>
<reference evidence="2 3" key="1">
    <citation type="submission" date="2018-09" db="EMBL/GenBank/DDBJ databases">
        <authorList>
            <person name="Zack K."/>
            <person name="Stoner T.H."/>
            <person name="Garlena R.A."/>
            <person name="Russell D.A."/>
            <person name="Pope W.H."/>
            <person name="Jacobs-Sera D."/>
            <person name="Hatfull G.F."/>
        </authorList>
    </citation>
    <scope>NUCLEOTIDE SEQUENCE [LARGE SCALE GENOMIC DNA]</scope>
</reference>
<evidence type="ECO:0000313" key="2">
    <source>
        <dbReference type="EMBL" id="AYN58664.1"/>
    </source>
</evidence>
<keyword evidence="3" id="KW-1185">Reference proteome</keyword>
<feature type="compositionally biased region" description="Low complexity" evidence="1">
    <location>
        <begin position="118"/>
        <end position="135"/>
    </location>
</feature>
<gene>
    <name evidence="2" type="primary">45</name>
    <name evidence="2" type="ORF">PBI_NANDITA_45</name>
</gene>
<dbReference type="EMBL" id="MH834621">
    <property type="protein sequence ID" value="AYN58664.1"/>
    <property type="molecule type" value="Genomic_DNA"/>
</dbReference>
<protein>
    <submittedName>
        <fullName evidence="2">Uncharacterized protein</fullName>
    </submittedName>
</protein>